<protein>
    <submittedName>
        <fullName evidence="2">943_t:CDS:1</fullName>
    </submittedName>
</protein>
<sequence>SLNDKGEVEILEGFIDFSNNLALEYLGNWSKISDLNTQKIEQKEKYENQIAELELKNEKLETKVKELDDK</sequence>
<keyword evidence="3" id="KW-1185">Reference proteome</keyword>
<dbReference type="AlphaFoldDB" id="A0A9W4T4P8"/>
<evidence type="ECO:0000313" key="3">
    <source>
        <dbReference type="Proteomes" id="UP001153678"/>
    </source>
</evidence>
<keyword evidence="1" id="KW-0175">Coiled coil</keyword>
<proteinExistence type="predicted"/>
<organism evidence="2 3">
    <name type="scientific">Funneliformis geosporum</name>
    <dbReference type="NCBI Taxonomy" id="1117311"/>
    <lineage>
        <taxon>Eukaryota</taxon>
        <taxon>Fungi</taxon>
        <taxon>Fungi incertae sedis</taxon>
        <taxon>Mucoromycota</taxon>
        <taxon>Glomeromycotina</taxon>
        <taxon>Glomeromycetes</taxon>
        <taxon>Glomerales</taxon>
        <taxon>Glomeraceae</taxon>
        <taxon>Funneliformis</taxon>
    </lineage>
</organism>
<dbReference type="EMBL" id="CAMKVN010008353">
    <property type="protein sequence ID" value="CAI2192458.1"/>
    <property type="molecule type" value="Genomic_DNA"/>
</dbReference>
<reference evidence="2" key="1">
    <citation type="submission" date="2022-08" db="EMBL/GenBank/DDBJ databases">
        <authorList>
            <person name="Kallberg Y."/>
            <person name="Tangrot J."/>
            <person name="Rosling A."/>
        </authorList>
    </citation>
    <scope>NUCLEOTIDE SEQUENCE</scope>
    <source>
        <strain evidence="2">Wild A</strain>
    </source>
</reference>
<dbReference type="Proteomes" id="UP001153678">
    <property type="component" value="Unassembled WGS sequence"/>
</dbReference>
<evidence type="ECO:0000313" key="2">
    <source>
        <dbReference type="EMBL" id="CAI2192458.1"/>
    </source>
</evidence>
<name>A0A9W4T4P8_9GLOM</name>
<gene>
    <name evidence="2" type="ORF">FWILDA_LOCUS15586</name>
</gene>
<evidence type="ECO:0000256" key="1">
    <source>
        <dbReference type="SAM" id="Coils"/>
    </source>
</evidence>
<feature type="non-terminal residue" evidence="2">
    <location>
        <position position="70"/>
    </location>
</feature>
<feature type="coiled-coil region" evidence="1">
    <location>
        <begin position="32"/>
        <end position="70"/>
    </location>
</feature>
<comment type="caution">
    <text evidence="2">The sequence shown here is derived from an EMBL/GenBank/DDBJ whole genome shotgun (WGS) entry which is preliminary data.</text>
</comment>
<accession>A0A9W4T4P8</accession>
<feature type="non-terminal residue" evidence="2">
    <location>
        <position position="1"/>
    </location>
</feature>